<dbReference type="SUPFAM" id="SSF81514">
    <property type="entry name" value="Subunit X (non-heme 7 kDa protein) of cytochrome bc1 complex (Ubiquinol-cytochrome c reductase)"/>
    <property type="match status" value="1"/>
</dbReference>
<evidence type="ECO:0000313" key="13">
    <source>
        <dbReference type="EMBL" id="ORY79894.1"/>
    </source>
</evidence>
<gene>
    <name evidence="13" type="ORF">BCR37DRAFT_381325</name>
</gene>
<accession>A0A1Y2F8W4</accession>
<dbReference type="RefSeq" id="XP_040724028.1">
    <property type="nucleotide sequence ID" value="XM_040869670.1"/>
</dbReference>
<comment type="similarity">
    <text evidence="2 12">Belongs to the UQCR10/QCR9 family.</text>
</comment>
<protein>
    <recommendedName>
        <fullName evidence="11 12">Complex III subunit 9</fullName>
    </recommendedName>
</protein>
<dbReference type="AlphaFoldDB" id="A0A1Y2F8W4"/>
<dbReference type="InterPro" id="IPR036656">
    <property type="entry name" value="QCR9_sf"/>
</dbReference>
<evidence type="ECO:0000256" key="2">
    <source>
        <dbReference type="ARBA" id="ARBA00007856"/>
    </source>
</evidence>
<proteinExistence type="inferred from homology"/>
<evidence type="ECO:0000256" key="3">
    <source>
        <dbReference type="ARBA" id="ARBA00022448"/>
    </source>
</evidence>
<organism evidence="13 14">
    <name type="scientific">Protomyces lactucae-debilis</name>
    <dbReference type="NCBI Taxonomy" id="2754530"/>
    <lineage>
        <taxon>Eukaryota</taxon>
        <taxon>Fungi</taxon>
        <taxon>Dikarya</taxon>
        <taxon>Ascomycota</taxon>
        <taxon>Taphrinomycotina</taxon>
        <taxon>Taphrinomycetes</taxon>
        <taxon>Taphrinales</taxon>
        <taxon>Protomycetaceae</taxon>
        <taxon>Protomyces</taxon>
    </lineage>
</organism>
<keyword evidence="9 12" id="KW-0496">Mitochondrion</keyword>
<keyword evidence="4 12" id="KW-0679">Respiratory chain</keyword>
<dbReference type="PANTHER" id="PTHR12980:SF0">
    <property type="entry name" value="CYTOCHROME B-C1 COMPLEX SUBUNIT 9"/>
    <property type="match status" value="1"/>
</dbReference>
<dbReference type="GO" id="GO:0006122">
    <property type="term" value="P:mitochondrial electron transport, ubiquinol to cytochrome c"/>
    <property type="evidence" value="ECO:0007669"/>
    <property type="project" value="UniProtKB-UniRule"/>
</dbReference>
<keyword evidence="6 12" id="KW-0999">Mitochondrion inner membrane</keyword>
<dbReference type="PANTHER" id="PTHR12980">
    <property type="entry name" value="UBIQUINOL-CYTOCHROME C REDUCTASE COMPLEX, SUBUNIT X"/>
    <property type="match status" value="1"/>
</dbReference>
<evidence type="ECO:0000256" key="5">
    <source>
        <dbReference type="ARBA" id="ARBA00022692"/>
    </source>
</evidence>
<keyword evidence="5" id="KW-0812">Transmembrane</keyword>
<dbReference type="GeneID" id="63786269"/>
<evidence type="ECO:0000313" key="14">
    <source>
        <dbReference type="Proteomes" id="UP000193685"/>
    </source>
</evidence>
<reference evidence="13 14" key="1">
    <citation type="submission" date="2016-07" db="EMBL/GenBank/DDBJ databases">
        <title>Pervasive Adenine N6-methylation of Active Genes in Fungi.</title>
        <authorList>
            <consortium name="DOE Joint Genome Institute"/>
            <person name="Mondo S.J."/>
            <person name="Dannebaum R.O."/>
            <person name="Kuo R.C."/>
            <person name="Labutti K."/>
            <person name="Haridas S."/>
            <person name="Kuo A."/>
            <person name="Salamov A."/>
            <person name="Ahrendt S.R."/>
            <person name="Lipzen A."/>
            <person name="Sullivan W."/>
            <person name="Andreopoulos W.B."/>
            <person name="Clum A."/>
            <person name="Lindquist E."/>
            <person name="Daum C."/>
            <person name="Ramamoorthy G.K."/>
            <person name="Gryganskyi A."/>
            <person name="Culley D."/>
            <person name="Magnuson J.K."/>
            <person name="James T.Y."/>
            <person name="O'Malley M.A."/>
            <person name="Stajich J.E."/>
            <person name="Spatafora J.W."/>
            <person name="Visel A."/>
            <person name="Grigoriev I.V."/>
        </authorList>
    </citation>
    <scope>NUCLEOTIDE SEQUENCE [LARGE SCALE GENOMIC DNA]</scope>
    <source>
        <strain evidence="13 14">12-1054</strain>
    </source>
</reference>
<dbReference type="OrthoDB" id="44067at2759"/>
<dbReference type="GO" id="GO:0045275">
    <property type="term" value="C:respiratory chain complex III"/>
    <property type="evidence" value="ECO:0007669"/>
    <property type="project" value="UniProtKB-UniRule"/>
</dbReference>
<dbReference type="GO" id="GO:0005743">
    <property type="term" value="C:mitochondrial inner membrane"/>
    <property type="evidence" value="ECO:0007669"/>
    <property type="project" value="UniProtKB-SubCell"/>
</dbReference>
<evidence type="ECO:0000256" key="12">
    <source>
        <dbReference type="RuleBase" id="RU368056"/>
    </source>
</evidence>
<keyword evidence="7 12" id="KW-0249">Electron transport</keyword>
<dbReference type="Gene3D" id="1.20.5.260">
    <property type="entry name" value="Cytochrome b-c1 complex subunit 9"/>
    <property type="match status" value="1"/>
</dbReference>
<keyword evidence="3 12" id="KW-0813">Transport</keyword>
<evidence type="ECO:0000256" key="1">
    <source>
        <dbReference type="ARBA" id="ARBA00004434"/>
    </source>
</evidence>
<keyword evidence="10" id="KW-0472">Membrane</keyword>
<dbReference type="OMA" id="IKHKYEV"/>
<keyword evidence="8" id="KW-1133">Transmembrane helix</keyword>
<evidence type="ECO:0000256" key="11">
    <source>
        <dbReference type="ARBA" id="ARBA00044247"/>
    </source>
</evidence>
<dbReference type="Pfam" id="PF05365">
    <property type="entry name" value="UCR_UQCRX_QCR9"/>
    <property type="match status" value="1"/>
</dbReference>
<dbReference type="STRING" id="56484.A0A1Y2F8W4"/>
<dbReference type="EMBL" id="MCFI01000014">
    <property type="protein sequence ID" value="ORY79894.1"/>
    <property type="molecule type" value="Genomic_DNA"/>
</dbReference>
<comment type="subunit">
    <text evidence="12">Component of the ubiquinol-cytochrome c oxidoreductase (cytochrome b-c1 complex, complex III, CIII), a multisubunit enzyme composed of 3 respiratory subunits cytochrome b, cytochrome c1 and Rieske protein, 2 core protein subunits, and additional low-molecular weight protein subunits.</text>
</comment>
<keyword evidence="14" id="KW-1185">Reference proteome</keyword>
<evidence type="ECO:0000256" key="7">
    <source>
        <dbReference type="ARBA" id="ARBA00022982"/>
    </source>
</evidence>
<evidence type="ECO:0000256" key="4">
    <source>
        <dbReference type="ARBA" id="ARBA00022660"/>
    </source>
</evidence>
<evidence type="ECO:0000256" key="8">
    <source>
        <dbReference type="ARBA" id="ARBA00022989"/>
    </source>
</evidence>
<dbReference type="InterPro" id="IPR008027">
    <property type="entry name" value="QCR9"/>
</dbReference>
<dbReference type="FunFam" id="1.20.5.260:FF:000001">
    <property type="entry name" value="Cytochrome b-c1 complex subunit 9"/>
    <property type="match status" value="1"/>
</dbReference>
<comment type="function">
    <text evidence="12">Component of the ubiquinol-cytochrome c oxidoreductase, a multisubunit transmembrane complex that is part of the mitochondrial electron transport chain which drives oxidative phosphorylation. The complex plays an important role in the uptake of multiple carbon sources present in different host niches.</text>
</comment>
<dbReference type="Proteomes" id="UP000193685">
    <property type="component" value="Unassembled WGS sequence"/>
</dbReference>
<evidence type="ECO:0000256" key="9">
    <source>
        <dbReference type="ARBA" id="ARBA00023128"/>
    </source>
</evidence>
<name>A0A1Y2F8W4_PROLT</name>
<comment type="subcellular location">
    <subcellularLocation>
        <location evidence="1 12">Mitochondrion inner membrane</location>
        <topology evidence="1 12">Single-pass membrane protein</topology>
    </subcellularLocation>
</comment>
<evidence type="ECO:0000256" key="10">
    <source>
        <dbReference type="ARBA" id="ARBA00023136"/>
    </source>
</evidence>
<evidence type="ECO:0000256" key="6">
    <source>
        <dbReference type="ARBA" id="ARBA00022792"/>
    </source>
</evidence>
<sequence>MSLASTVYQTVFKRNSVFIGTVFATGFAFKIAFDMTTTSIWDNANKGKQWKDIRSKYVEQS</sequence>
<comment type="caution">
    <text evidence="13">The sequence shown here is derived from an EMBL/GenBank/DDBJ whole genome shotgun (WGS) entry which is preliminary data.</text>
</comment>